<feature type="transmembrane region" description="Helical" evidence="9">
    <location>
        <begin position="103"/>
        <end position="119"/>
    </location>
</feature>
<dbReference type="PANTHER" id="PTHR43057:SF1">
    <property type="entry name" value="ARSENICAL-RESISTANCE PROTEIN 3"/>
    <property type="match status" value="1"/>
</dbReference>
<reference evidence="10" key="2">
    <citation type="journal article" date="2023" name="IMA Fungus">
        <title>Comparative genomic study of the Penicillium genus elucidates a diverse pangenome and 15 lateral gene transfer events.</title>
        <authorList>
            <person name="Petersen C."/>
            <person name="Sorensen T."/>
            <person name="Nielsen M.R."/>
            <person name="Sondergaard T.E."/>
            <person name="Sorensen J.L."/>
            <person name="Fitzpatrick D.A."/>
            <person name="Frisvad J.C."/>
            <person name="Nielsen K.L."/>
        </authorList>
    </citation>
    <scope>NUCLEOTIDE SEQUENCE</scope>
    <source>
        <strain evidence="10">IBT 30761</strain>
    </source>
</reference>
<dbReference type="GO" id="GO:0015104">
    <property type="term" value="F:antimonite transmembrane transporter activity"/>
    <property type="evidence" value="ECO:0007669"/>
    <property type="project" value="TreeGrafter"/>
</dbReference>
<feature type="transmembrane region" description="Helical" evidence="9">
    <location>
        <begin position="164"/>
        <end position="191"/>
    </location>
</feature>
<keyword evidence="3" id="KW-0813">Transport</keyword>
<feature type="transmembrane region" description="Helical" evidence="9">
    <location>
        <begin position="55"/>
        <end position="74"/>
    </location>
</feature>
<evidence type="ECO:0000256" key="6">
    <source>
        <dbReference type="ARBA" id="ARBA00022989"/>
    </source>
</evidence>
<sequence>MVSDEASTCPDLRPSPVAPIGEPTCDIEKNATLPSSHECQEKQSAFKSLGVLDRFLAIWTFLAMATGIILGNFVPSTGPAFQRGTFVGVSIAIDYCPVFHGKSLLLLLCLYAFSILNFARSWRWPGLFLPDEPELRQGLILVGLAGCIAMILIWTGLAGGDGQYCAILVALNSLLEMVLFAPLGVFFIGVISGDSVTFEYATTAKILALFLGIPLSSAMLTRFTIRQVVSDRWYDRVFLKWISPLSLIGLLFIILVLFASQGRQVVHQIVSVI</sequence>
<dbReference type="Proteomes" id="UP001149074">
    <property type="component" value="Unassembled WGS sequence"/>
</dbReference>
<dbReference type="InterPro" id="IPR004706">
    <property type="entry name" value="Arsenical-R_Acr3"/>
</dbReference>
<comment type="similarity">
    <text evidence="2">Belongs to the arsenical resistance-3 (ACR3) (TC 2.A.59) family.</text>
</comment>
<dbReference type="GO" id="GO:0015105">
    <property type="term" value="F:arsenite transmembrane transporter activity"/>
    <property type="evidence" value="ECO:0007669"/>
    <property type="project" value="TreeGrafter"/>
</dbReference>
<feature type="transmembrane region" description="Helical" evidence="9">
    <location>
        <begin position="139"/>
        <end position="157"/>
    </location>
</feature>
<feature type="transmembrane region" description="Helical" evidence="9">
    <location>
        <begin position="237"/>
        <end position="259"/>
    </location>
</feature>
<keyword evidence="11" id="KW-1185">Reference proteome</keyword>
<dbReference type="InterPro" id="IPR038770">
    <property type="entry name" value="Na+/solute_symporter_sf"/>
</dbReference>
<dbReference type="EMBL" id="JAPQKI010000010">
    <property type="protein sequence ID" value="KAJ5085189.1"/>
    <property type="molecule type" value="Genomic_DNA"/>
</dbReference>
<dbReference type="Pfam" id="PF01758">
    <property type="entry name" value="SBF"/>
    <property type="match status" value="1"/>
</dbReference>
<evidence type="ECO:0000256" key="9">
    <source>
        <dbReference type="SAM" id="Phobius"/>
    </source>
</evidence>
<dbReference type="GeneID" id="81361430"/>
<keyword evidence="7 9" id="KW-0472">Membrane</keyword>
<name>A0A9W9ENX3_9EURO</name>
<feature type="region of interest" description="Disordered" evidence="8">
    <location>
        <begin position="1"/>
        <end position="22"/>
    </location>
</feature>
<comment type="caution">
    <text evidence="10">The sequence shown here is derived from an EMBL/GenBank/DDBJ whole genome shotgun (WGS) entry which is preliminary data.</text>
</comment>
<evidence type="ECO:0000313" key="11">
    <source>
        <dbReference type="Proteomes" id="UP001149074"/>
    </source>
</evidence>
<evidence type="ECO:0000256" key="1">
    <source>
        <dbReference type="ARBA" id="ARBA00004651"/>
    </source>
</evidence>
<proteinExistence type="inferred from homology"/>
<dbReference type="GO" id="GO:0015297">
    <property type="term" value="F:antiporter activity"/>
    <property type="evidence" value="ECO:0007669"/>
    <property type="project" value="InterPro"/>
</dbReference>
<organism evidence="10 11">
    <name type="scientific">Penicillium argentinense</name>
    <dbReference type="NCBI Taxonomy" id="1131581"/>
    <lineage>
        <taxon>Eukaryota</taxon>
        <taxon>Fungi</taxon>
        <taxon>Dikarya</taxon>
        <taxon>Ascomycota</taxon>
        <taxon>Pezizomycotina</taxon>
        <taxon>Eurotiomycetes</taxon>
        <taxon>Eurotiomycetidae</taxon>
        <taxon>Eurotiales</taxon>
        <taxon>Aspergillaceae</taxon>
        <taxon>Penicillium</taxon>
    </lineage>
</organism>
<dbReference type="PANTHER" id="PTHR43057">
    <property type="entry name" value="ARSENITE EFFLUX TRANSPORTER"/>
    <property type="match status" value="1"/>
</dbReference>
<comment type="subcellular location">
    <subcellularLocation>
        <location evidence="1">Cell membrane</location>
        <topology evidence="1">Multi-pass membrane protein</topology>
    </subcellularLocation>
</comment>
<evidence type="ECO:0000256" key="3">
    <source>
        <dbReference type="ARBA" id="ARBA00022448"/>
    </source>
</evidence>
<gene>
    <name evidence="10" type="ORF">N7532_009960</name>
</gene>
<evidence type="ECO:0000256" key="5">
    <source>
        <dbReference type="ARBA" id="ARBA00022692"/>
    </source>
</evidence>
<evidence type="ECO:0000256" key="8">
    <source>
        <dbReference type="SAM" id="MobiDB-lite"/>
    </source>
</evidence>
<feature type="transmembrane region" description="Helical" evidence="9">
    <location>
        <begin position="203"/>
        <end position="225"/>
    </location>
</feature>
<evidence type="ECO:0000256" key="7">
    <source>
        <dbReference type="ARBA" id="ARBA00023136"/>
    </source>
</evidence>
<evidence type="ECO:0000256" key="2">
    <source>
        <dbReference type="ARBA" id="ARBA00010110"/>
    </source>
</evidence>
<dbReference type="Gene3D" id="1.20.1530.20">
    <property type="match status" value="1"/>
</dbReference>
<dbReference type="RefSeq" id="XP_056469867.1">
    <property type="nucleotide sequence ID" value="XM_056622451.1"/>
</dbReference>
<dbReference type="AlphaFoldDB" id="A0A9W9ENX3"/>
<keyword evidence="4" id="KW-1003">Cell membrane</keyword>
<dbReference type="OrthoDB" id="187348at2759"/>
<dbReference type="InterPro" id="IPR002657">
    <property type="entry name" value="BilAc:Na_symport/Acr3"/>
</dbReference>
<reference evidence="10" key="1">
    <citation type="submission" date="2022-11" db="EMBL/GenBank/DDBJ databases">
        <authorList>
            <person name="Petersen C."/>
        </authorList>
    </citation>
    <scope>NUCLEOTIDE SEQUENCE</scope>
    <source>
        <strain evidence="10">IBT 30761</strain>
    </source>
</reference>
<evidence type="ECO:0000313" key="10">
    <source>
        <dbReference type="EMBL" id="KAJ5085189.1"/>
    </source>
</evidence>
<evidence type="ECO:0000256" key="4">
    <source>
        <dbReference type="ARBA" id="ARBA00022475"/>
    </source>
</evidence>
<dbReference type="GO" id="GO:0005886">
    <property type="term" value="C:plasma membrane"/>
    <property type="evidence" value="ECO:0007669"/>
    <property type="project" value="UniProtKB-SubCell"/>
</dbReference>
<keyword evidence="6 9" id="KW-1133">Transmembrane helix</keyword>
<keyword evidence="5 9" id="KW-0812">Transmembrane</keyword>
<accession>A0A9W9ENX3</accession>
<protein>
    <submittedName>
        <fullName evidence="10">Sodium bile acid symporter family-domain-containing protein</fullName>
    </submittedName>
</protein>